<gene>
    <name evidence="1" type="ORF">POM88_012584</name>
</gene>
<name>A0AAD8N3K1_9APIA</name>
<protein>
    <submittedName>
        <fullName evidence="1">Uncharacterized protein</fullName>
    </submittedName>
</protein>
<accession>A0AAD8N3K1</accession>
<reference evidence="1" key="1">
    <citation type="submission" date="2023-02" db="EMBL/GenBank/DDBJ databases">
        <title>Genome of toxic invasive species Heracleum sosnowskyi carries increased number of genes despite the absence of recent whole-genome duplications.</title>
        <authorList>
            <person name="Schelkunov M."/>
            <person name="Shtratnikova V."/>
            <person name="Makarenko M."/>
            <person name="Klepikova A."/>
            <person name="Omelchenko D."/>
            <person name="Novikova G."/>
            <person name="Obukhova E."/>
            <person name="Bogdanov V."/>
            <person name="Penin A."/>
            <person name="Logacheva M."/>
        </authorList>
    </citation>
    <scope>NUCLEOTIDE SEQUENCE</scope>
    <source>
        <strain evidence="1">Hsosn_3</strain>
        <tissue evidence="1">Leaf</tissue>
    </source>
</reference>
<dbReference type="Proteomes" id="UP001237642">
    <property type="component" value="Unassembled WGS sequence"/>
</dbReference>
<comment type="caution">
    <text evidence="1">The sequence shown here is derived from an EMBL/GenBank/DDBJ whole genome shotgun (WGS) entry which is preliminary data.</text>
</comment>
<reference evidence="1" key="2">
    <citation type="submission" date="2023-05" db="EMBL/GenBank/DDBJ databases">
        <authorList>
            <person name="Schelkunov M.I."/>
        </authorList>
    </citation>
    <scope>NUCLEOTIDE SEQUENCE</scope>
    <source>
        <strain evidence="1">Hsosn_3</strain>
        <tissue evidence="1">Leaf</tissue>
    </source>
</reference>
<sequence length="114" mass="13210">MADDILYKQRELSGNPNLKLNEEQLQNYALAEIERMLNTLGKSLIHFPTIPMPSTIYLDKCINRLILEERSYDTSKMHDEHKDLVSKLNVEQKRVYDAVIQSVYEATLLPGEDT</sequence>
<evidence type="ECO:0000313" key="1">
    <source>
        <dbReference type="EMBL" id="KAK1393528.1"/>
    </source>
</evidence>
<proteinExistence type="predicted"/>
<evidence type="ECO:0000313" key="2">
    <source>
        <dbReference type="Proteomes" id="UP001237642"/>
    </source>
</evidence>
<dbReference type="AlphaFoldDB" id="A0AAD8N3K1"/>
<dbReference type="PANTHER" id="PTHR10492:SF57">
    <property type="entry name" value="ATP-DEPENDENT DNA HELICASE"/>
    <property type="match status" value="1"/>
</dbReference>
<dbReference type="PANTHER" id="PTHR10492">
    <property type="match status" value="1"/>
</dbReference>
<keyword evidence="2" id="KW-1185">Reference proteome</keyword>
<organism evidence="1 2">
    <name type="scientific">Heracleum sosnowskyi</name>
    <dbReference type="NCBI Taxonomy" id="360622"/>
    <lineage>
        <taxon>Eukaryota</taxon>
        <taxon>Viridiplantae</taxon>
        <taxon>Streptophyta</taxon>
        <taxon>Embryophyta</taxon>
        <taxon>Tracheophyta</taxon>
        <taxon>Spermatophyta</taxon>
        <taxon>Magnoliopsida</taxon>
        <taxon>eudicotyledons</taxon>
        <taxon>Gunneridae</taxon>
        <taxon>Pentapetalae</taxon>
        <taxon>asterids</taxon>
        <taxon>campanulids</taxon>
        <taxon>Apiales</taxon>
        <taxon>Apiaceae</taxon>
        <taxon>Apioideae</taxon>
        <taxon>apioid superclade</taxon>
        <taxon>Tordylieae</taxon>
        <taxon>Tordyliinae</taxon>
        <taxon>Heracleum</taxon>
    </lineage>
</organism>
<dbReference type="EMBL" id="JAUIZM010000003">
    <property type="protein sequence ID" value="KAK1393528.1"/>
    <property type="molecule type" value="Genomic_DNA"/>
</dbReference>